<name>A0AAU8MZV3_9GAMM</name>
<dbReference type="InterPro" id="IPR021322">
    <property type="entry name" value="DUF2924"/>
</dbReference>
<organism evidence="1">
    <name type="scientific">Lysobacter firmicutimachus</name>
    <dbReference type="NCBI Taxonomy" id="1792846"/>
    <lineage>
        <taxon>Bacteria</taxon>
        <taxon>Pseudomonadati</taxon>
        <taxon>Pseudomonadota</taxon>
        <taxon>Gammaproteobacteria</taxon>
        <taxon>Lysobacterales</taxon>
        <taxon>Lysobacteraceae</taxon>
        <taxon>Lysobacter</taxon>
    </lineage>
</organism>
<dbReference type="AlphaFoldDB" id="A0AAU8MZV3"/>
<protein>
    <submittedName>
        <fullName evidence="1">DUF2924 domain-containing protein</fullName>
    </submittedName>
</protein>
<reference evidence="1" key="1">
    <citation type="submission" date="2024-06" db="EMBL/GenBank/DDBJ databases">
        <authorList>
            <person name="Li S."/>
        </authorList>
    </citation>
    <scope>NUCLEOTIDE SEQUENCE</scope>
    <source>
        <strain evidence="1">SR10</strain>
    </source>
</reference>
<evidence type="ECO:0000313" key="1">
    <source>
        <dbReference type="EMBL" id="XCO77448.1"/>
    </source>
</evidence>
<dbReference type="Pfam" id="PF11149">
    <property type="entry name" value="DUF2924"/>
    <property type="match status" value="1"/>
</dbReference>
<dbReference type="EMBL" id="CP159925">
    <property type="protein sequence ID" value="XCO77448.1"/>
    <property type="molecule type" value="Genomic_DNA"/>
</dbReference>
<accession>A0AAU8MZV3</accession>
<proteinExistence type="predicted"/>
<dbReference type="RefSeq" id="WP_363800799.1">
    <property type="nucleotide sequence ID" value="NZ_CP159925.1"/>
</dbReference>
<gene>
    <name evidence="1" type="ORF">ABU614_06920</name>
</gene>
<sequence>MALPKMTMAELKMQWRQLFEQEPIVDQRRFLERRIAYRLQELEWARTHAAKLEDNRVRIDAFVEKGTIGPRMRNGKPMPGSAMVRHFGGEDHVVTVMTNGRFDYRGQCFTSLSAIAKYITGTPWSGPVFFGLRAAKAKGNGDE</sequence>